<dbReference type="EMBL" id="LRPC01000001">
    <property type="protein sequence ID" value="KYG77654.1"/>
    <property type="molecule type" value="Genomic_DNA"/>
</dbReference>
<proteinExistence type="predicted"/>
<dbReference type="Proteomes" id="UP000075606">
    <property type="component" value="Unassembled WGS sequence"/>
</dbReference>
<dbReference type="PROSITE" id="PS51257">
    <property type="entry name" value="PROKAR_LIPOPROTEIN"/>
    <property type="match status" value="1"/>
</dbReference>
<sequence length="122" mass="13640">MRVKSLLTLCIALVICACSGTSKEDQALYDKAYEKQKEIIAILGEIESELETSTLAEKDSIEEVVEELEESLFEIPGHHLELPGHEGHDHSHGRVELSAQAIYDAHADMLEQIKEIQNTLKN</sequence>
<dbReference type="STRING" id="333140.AWW68_02460"/>
<name>A0A150XG66_9BACT</name>
<evidence type="ECO:0000313" key="2">
    <source>
        <dbReference type="Proteomes" id="UP000075606"/>
    </source>
</evidence>
<organism evidence="1 2">
    <name type="scientific">Roseivirga spongicola</name>
    <dbReference type="NCBI Taxonomy" id="333140"/>
    <lineage>
        <taxon>Bacteria</taxon>
        <taxon>Pseudomonadati</taxon>
        <taxon>Bacteroidota</taxon>
        <taxon>Cytophagia</taxon>
        <taxon>Cytophagales</taxon>
        <taxon>Roseivirgaceae</taxon>
        <taxon>Roseivirga</taxon>
    </lineage>
</organism>
<protein>
    <submittedName>
        <fullName evidence="1">Uncharacterized protein</fullName>
    </submittedName>
</protein>
<accession>A0A150XG66</accession>
<reference evidence="1 2" key="1">
    <citation type="submission" date="2016-01" db="EMBL/GenBank/DDBJ databases">
        <title>Genome sequencing of Roseivirga spongicola UST030701-084.</title>
        <authorList>
            <person name="Selvaratnam C."/>
            <person name="Thevarajoo S."/>
            <person name="Goh K.M."/>
            <person name="Ee R."/>
            <person name="Chan K.-G."/>
            <person name="Chong C.S."/>
        </authorList>
    </citation>
    <scope>NUCLEOTIDE SEQUENCE [LARGE SCALE GENOMIC DNA]</scope>
    <source>
        <strain evidence="1 2">UST030701-084</strain>
    </source>
</reference>
<comment type="caution">
    <text evidence="1">The sequence shown here is derived from an EMBL/GenBank/DDBJ whole genome shotgun (WGS) entry which is preliminary data.</text>
</comment>
<gene>
    <name evidence="1" type="ORF">AWW68_02460</name>
</gene>
<evidence type="ECO:0000313" key="1">
    <source>
        <dbReference type="EMBL" id="KYG77654.1"/>
    </source>
</evidence>
<dbReference type="OrthoDB" id="10006392at2"/>
<dbReference type="AlphaFoldDB" id="A0A150XG66"/>
<keyword evidence="2" id="KW-1185">Reference proteome</keyword>
<dbReference type="RefSeq" id="WP_068216228.1">
    <property type="nucleotide sequence ID" value="NZ_CP139724.1"/>
</dbReference>